<organism evidence="1 2">
    <name type="scientific">Lentzea guizhouensis</name>
    <dbReference type="NCBI Taxonomy" id="1586287"/>
    <lineage>
        <taxon>Bacteria</taxon>
        <taxon>Bacillati</taxon>
        <taxon>Actinomycetota</taxon>
        <taxon>Actinomycetes</taxon>
        <taxon>Pseudonocardiales</taxon>
        <taxon>Pseudonocardiaceae</taxon>
        <taxon>Lentzea</taxon>
    </lineage>
</organism>
<dbReference type="SUPFAM" id="SSF53448">
    <property type="entry name" value="Nucleotide-diphospho-sugar transferases"/>
    <property type="match status" value="1"/>
</dbReference>
<name>A0A1B2I0V2_9PSEU</name>
<proteinExistence type="predicted"/>
<dbReference type="Gene3D" id="3.90.550.10">
    <property type="entry name" value="Spore Coat Polysaccharide Biosynthesis Protein SpsA, Chain A"/>
    <property type="match status" value="1"/>
</dbReference>
<dbReference type="KEGG" id="led:BBK82_46410"/>
<dbReference type="STRING" id="1586287.BBK82_46410"/>
<reference evidence="1 2" key="1">
    <citation type="submission" date="2016-07" db="EMBL/GenBank/DDBJ databases">
        <title>Complete genome sequence of the Lentzea guizhouensis DHS C013.</title>
        <authorList>
            <person name="Cao C."/>
        </authorList>
    </citation>
    <scope>NUCLEOTIDE SEQUENCE [LARGE SCALE GENOMIC DNA]</scope>
    <source>
        <strain evidence="1 2">DHS C013</strain>
    </source>
</reference>
<protein>
    <recommendedName>
        <fullName evidence="3">Glycosyltransferase 2-like domain-containing protein</fullName>
    </recommendedName>
</protein>
<dbReference type="InterPro" id="IPR029044">
    <property type="entry name" value="Nucleotide-diphossugar_trans"/>
</dbReference>
<evidence type="ECO:0000313" key="1">
    <source>
        <dbReference type="EMBL" id="ANZ43594.1"/>
    </source>
</evidence>
<sequence>MARCLSLLGPDFDVVVVANACTDATAEVARAAGVKVVETPVPGKVHALALGDEVCATFPRVYLDADVDLTAESLRAMVSELTADDTLLACAPVPELDLTGCSRVAAGFHRTIARLLAQRRGLSGTGAYMVTERGHARIFPMPAIVNDDGYVQRRFSLGEKSTVPSARAVVRPARTMSALVRRRARVRLGNQQLDALGVTGHEPPLALGQLRALVRSREVTRPDAVCFLAVLAVEKVLARWRRLTGVTAEWSSDRTTR</sequence>
<gene>
    <name evidence="1" type="ORF">BBK82_46410</name>
</gene>
<dbReference type="EMBL" id="CP016793">
    <property type="protein sequence ID" value="ANZ43594.1"/>
    <property type="molecule type" value="Genomic_DNA"/>
</dbReference>
<dbReference type="Proteomes" id="UP000093053">
    <property type="component" value="Chromosome"/>
</dbReference>
<accession>A0A1B2I0V2</accession>
<evidence type="ECO:0000313" key="2">
    <source>
        <dbReference type="Proteomes" id="UP000093053"/>
    </source>
</evidence>
<keyword evidence="2" id="KW-1185">Reference proteome</keyword>
<evidence type="ECO:0008006" key="3">
    <source>
        <dbReference type="Google" id="ProtNLM"/>
    </source>
</evidence>
<dbReference type="AlphaFoldDB" id="A0A1B2I0V2"/>